<organism evidence="2 3">
    <name type="scientific">Marilutibacter alkalisoli</name>
    <dbReference type="NCBI Taxonomy" id="2591633"/>
    <lineage>
        <taxon>Bacteria</taxon>
        <taxon>Pseudomonadati</taxon>
        <taxon>Pseudomonadota</taxon>
        <taxon>Gammaproteobacteria</taxon>
        <taxon>Lysobacterales</taxon>
        <taxon>Lysobacteraceae</taxon>
        <taxon>Marilutibacter</taxon>
    </lineage>
</organism>
<evidence type="ECO:0000313" key="3">
    <source>
        <dbReference type="Proteomes" id="UP000317199"/>
    </source>
</evidence>
<dbReference type="InterPro" id="IPR000182">
    <property type="entry name" value="GNAT_dom"/>
</dbReference>
<keyword evidence="2" id="KW-0808">Transferase</keyword>
<dbReference type="Pfam" id="PF00583">
    <property type="entry name" value="Acetyltransf_1"/>
    <property type="match status" value="1"/>
</dbReference>
<dbReference type="EMBL" id="CP041242">
    <property type="protein sequence ID" value="QDH70099.1"/>
    <property type="molecule type" value="Genomic_DNA"/>
</dbReference>
<dbReference type="Proteomes" id="UP000317199">
    <property type="component" value="Chromosome"/>
</dbReference>
<evidence type="ECO:0000259" key="1">
    <source>
        <dbReference type="PROSITE" id="PS51186"/>
    </source>
</evidence>
<dbReference type="PANTHER" id="PTHR43072">
    <property type="entry name" value="N-ACETYLTRANSFERASE"/>
    <property type="match status" value="1"/>
</dbReference>
<dbReference type="SUPFAM" id="SSF55729">
    <property type="entry name" value="Acyl-CoA N-acyltransferases (Nat)"/>
    <property type="match status" value="1"/>
</dbReference>
<sequence length="184" mass="20489">MTAGMVLRAAAVADIPAITMLYADEVRHGFATYEYDVPDAAEMQRRWEHLARHRFPYLVAEFDGSFAGYAYASPYRGRIGYQWTVENTVYVHPDFQGRGIGHALMQRLIDDCTALGFRQMVSVIGDASNAASMTLHERLGFRVVGVFHGLGRKHGRWLDTVQMQRALGDGDTSAPPGPALDWPD</sequence>
<dbReference type="PROSITE" id="PS51186">
    <property type="entry name" value="GNAT"/>
    <property type="match status" value="1"/>
</dbReference>
<dbReference type="CDD" id="cd04301">
    <property type="entry name" value="NAT_SF"/>
    <property type="match status" value="1"/>
</dbReference>
<dbReference type="KEGG" id="lyj:FKV23_08325"/>
<dbReference type="RefSeq" id="WP_141623435.1">
    <property type="nucleotide sequence ID" value="NZ_CP041242.1"/>
</dbReference>
<dbReference type="Gene3D" id="3.40.630.30">
    <property type="match status" value="1"/>
</dbReference>
<protein>
    <submittedName>
        <fullName evidence="2">N-acetyltransferase</fullName>
    </submittedName>
</protein>
<accession>A0A514BSV3</accession>
<gene>
    <name evidence="2" type="ORF">FKV23_08325</name>
</gene>
<proteinExistence type="predicted"/>
<dbReference type="InterPro" id="IPR016181">
    <property type="entry name" value="Acyl_CoA_acyltransferase"/>
</dbReference>
<dbReference type="GO" id="GO:0016747">
    <property type="term" value="F:acyltransferase activity, transferring groups other than amino-acyl groups"/>
    <property type="evidence" value="ECO:0007669"/>
    <property type="project" value="InterPro"/>
</dbReference>
<name>A0A514BSV3_9GAMM</name>
<reference evidence="2 3" key="1">
    <citation type="submission" date="2019-06" db="EMBL/GenBank/DDBJ databases">
        <title>Lysobacter alkalisoli sp. nov. isolated from saline-alkali soil.</title>
        <authorList>
            <person name="Sun J.-Q."/>
            <person name="Xu L."/>
        </authorList>
    </citation>
    <scope>NUCLEOTIDE SEQUENCE [LARGE SCALE GENOMIC DNA]</scope>
    <source>
        <strain evidence="2 3">SJ-36</strain>
    </source>
</reference>
<dbReference type="OrthoDB" id="5459937at2"/>
<feature type="domain" description="N-acetyltransferase" evidence="1">
    <location>
        <begin position="5"/>
        <end position="168"/>
    </location>
</feature>
<evidence type="ECO:0000313" key="2">
    <source>
        <dbReference type="EMBL" id="QDH70099.1"/>
    </source>
</evidence>
<keyword evidence="3" id="KW-1185">Reference proteome</keyword>
<dbReference type="AlphaFoldDB" id="A0A514BSV3"/>
<dbReference type="PANTHER" id="PTHR43072:SF8">
    <property type="entry name" value="ACYLTRANSFERASE FABY-RELATED"/>
    <property type="match status" value="1"/>
</dbReference>